<evidence type="ECO:0000259" key="4">
    <source>
        <dbReference type="PROSITE" id="PS51194"/>
    </source>
</evidence>
<dbReference type="Gene3D" id="3.40.50.300">
    <property type="entry name" value="P-loop containing nucleotide triphosphate hydrolases"/>
    <property type="match status" value="1"/>
</dbReference>
<dbReference type="EMBL" id="CADCXV010000649">
    <property type="protein sequence ID" value="CAB0031634.1"/>
    <property type="molecule type" value="Genomic_DNA"/>
</dbReference>
<dbReference type="GO" id="GO:0043138">
    <property type="term" value="F:3'-5' DNA helicase activity"/>
    <property type="evidence" value="ECO:0007669"/>
    <property type="project" value="UniProtKB-EC"/>
</dbReference>
<dbReference type="PANTHER" id="PTHR13710">
    <property type="entry name" value="DNA HELICASE RECQ FAMILY MEMBER"/>
    <property type="match status" value="1"/>
</dbReference>
<dbReference type="GO" id="GO:0005694">
    <property type="term" value="C:chromosome"/>
    <property type="evidence" value="ECO:0007669"/>
    <property type="project" value="TreeGrafter"/>
</dbReference>
<evidence type="ECO:0000256" key="2">
    <source>
        <dbReference type="ARBA" id="ARBA00034617"/>
    </source>
</evidence>
<dbReference type="GO" id="GO:0000724">
    <property type="term" value="P:double-strand break repair via homologous recombination"/>
    <property type="evidence" value="ECO:0007669"/>
    <property type="project" value="TreeGrafter"/>
</dbReference>
<reference evidence="5 6" key="1">
    <citation type="submission" date="2020-02" db="EMBL/GenBank/DDBJ databases">
        <authorList>
            <person name="Ferguson B K."/>
        </authorList>
    </citation>
    <scope>NUCLEOTIDE SEQUENCE [LARGE SCALE GENOMIC DNA]</scope>
</reference>
<dbReference type="AlphaFoldDB" id="A0A6H5I1L4"/>
<sequence>MFHRILMLRRIIPAVTYRPNLDITVFTARHLSNNLPENYHLSIPEGSSLKRYEFVQLMVLLRSPEYSNRSGIVYVYRQNVARSLAMALTTNGITAFPYTGATDKNFKSETQLAWLGGHYRIIVATSAFGLGIDMPDTRFVINYEIPESLATLTQMMGRAGRDGGPAKCVVFYNFKMYRT</sequence>
<dbReference type="GO" id="GO:0005737">
    <property type="term" value="C:cytoplasm"/>
    <property type="evidence" value="ECO:0007669"/>
    <property type="project" value="TreeGrafter"/>
</dbReference>
<organism evidence="5 6">
    <name type="scientific">Trichogramma brassicae</name>
    <dbReference type="NCBI Taxonomy" id="86971"/>
    <lineage>
        <taxon>Eukaryota</taxon>
        <taxon>Metazoa</taxon>
        <taxon>Ecdysozoa</taxon>
        <taxon>Arthropoda</taxon>
        <taxon>Hexapoda</taxon>
        <taxon>Insecta</taxon>
        <taxon>Pterygota</taxon>
        <taxon>Neoptera</taxon>
        <taxon>Endopterygota</taxon>
        <taxon>Hymenoptera</taxon>
        <taxon>Apocrita</taxon>
        <taxon>Proctotrupomorpha</taxon>
        <taxon>Chalcidoidea</taxon>
        <taxon>Trichogrammatidae</taxon>
        <taxon>Trichogramma</taxon>
    </lineage>
</organism>
<dbReference type="SMART" id="SM00490">
    <property type="entry name" value="HELICc"/>
    <property type="match status" value="1"/>
</dbReference>
<evidence type="ECO:0000256" key="3">
    <source>
        <dbReference type="ARBA" id="ARBA00034808"/>
    </source>
</evidence>
<dbReference type="PANTHER" id="PTHR13710:SF149">
    <property type="entry name" value="ATP-DEPENDENT DNA HELICASE TLH2"/>
    <property type="match status" value="1"/>
</dbReference>
<accession>A0A6H5I1L4</accession>
<dbReference type="PROSITE" id="PS51194">
    <property type="entry name" value="HELICASE_CTER"/>
    <property type="match status" value="1"/>
</dbReference>
<evidence type="ECO:0000313" key="5">
    <source>
        <dbReference type="EMBL" id="CAB0031634.1"/>
    </source>
</evidence>
<dbReference type="EC" id="5.6.2.4" evidence="3"/>
<dbReference type="InterPro" id="IPR001650">
    <property type="entry name" value="Helicase_C-like"/>
</dbReference>
<proteinExistence type="inferred from homology"/>
<evidence type="ECO:0000313" key="6">
    <source>
        <dbReference type="Proteomes" id="UP000479190"/>
    </source>
</evidence>
<gene>
    <name evidence="5" type="ORF">TBRA_LOCUS3601</name>
</gene>
<comment type="similarity">
    <text evidence="1">Belongs to the helicase family. RecQ subfamily.</text>
</comment>
<dbReference type="InterPro" id="IPR027417">
    <property type="entry name" value="P-loop_NTPase"/>
</dbReference>
<evidence type="ECO:0000256" key="1">
    <source>
        <dbReference type="ARBA" id="ARBA00005446"/>
    </source>
</evidence>
<dbReference type="Pfam" id="PF00271">
    <property type="entry name" value="Helicase_C"/>
    <property type="match status" value="1"/>
</dbReference>
<keyword evidence="6" id="KW-1185">Reference proteome</keyword>
<dbReference type="GO" id="GO:0009378">
    <property type="term" value="F:four-way junction helicase activity"/>
    <property type="evidence" value="ECO:0007669"/>
    <property type="project" value="TreeGrafter"/>
</dbReference>
<comment type="catalytic activity">
    <reaction evidence="2">
        <text>Couples ATP hydrolysis with the unwinding of duplex DNA by translocating in the 3'-5' direction.</text>
        <dbReference type="EC" id="5.6.2.4"/>
    </reaction>
</comment>
<dbReference type="Proteomes" id="UP000479190">
    <property type="component" value="Unassembled WGS sequence"/>
</dbReference>
<protein>
    <recommendedName>
        <fullName evidence="3">DNA 3'-5' helicase</fullName>
        <ecNumber evidence="3">5.6.2.4</ecNumber>
    </recommendedName>
</protein>
<feature type="domain" description="Helicase C-terminal" evidence="4">
    <location>
        <begin position="53"/>
        <end position="179"/>
    </location>
</feature>
<dbReference type="GO" id="GO:0005634">
    <property type="term" value="C:nucleus"/>
    <property type="evidence" value="ECO:0007669"/>
    <property type="project" value="TreeGrafter"/>
</dbReference>
<dbReference type="OrthoDB" id="10261556at2759"/>
<name>A0A6H5I1L4_9HYME</name>
<dbReference type="SUPFAM" id="SSF52540">
    <property type="entry name" value="P-loop containing nucleoside triphosphate hydrolases"/>
    <property type="match status" value="1"/>
</dbReference>